<name>A0A837DY39_9LACO</name>
<sequence>MIEKQSVEEATIRNILNCCGADEETIKGACDYMQEVVIGYRNGLYDAISMIEQLNAGIDLQWLTAHNAIDIDNATERQFDYLIDSQAALLEKAKNTLKALIGDDVTGREEKGA</sequence>
<proteinExistence type="predicted"/>
<reference evidence="1 2" key="1">
    <citation type="journal article" date="2015" name="BMC Microbiol.">
        <title>Lactobacillus ruminis strains cluster according to their mammalian gut source.</title>
        <authorList>
            <person name="O' Donnell M.M."/>
            <person name="Harris H.M."/>
            <person name="Lynch D.B."/>
            <person name="Ross R.P."/>
            <person name="O'Toole P.W."/>
        </authorList>
    </citation>
    <scope>NUCLEOTIDE SEQUENCE [LARGE SCALE GENOMIC DNA]</scope>
    <source>
        <strain evidence="1 2">DPC 6832</strain>
    </source>
</reference>
<comment type="caution">
    <text evidence="1">The sequence shown here is derived from an EMBL/GenBank/DDBJ whole genome shotgun (WGS) entry which is preliminary data.</text>
</comment>
<accession>A0A837DY39</accession>
<dbReference type="EMBL" id="AWYA01000057">
    <property type="protein sequence ID" value="KIC05203.1"/>
    <property type="molecule type" value="Genomic_DNA"/>
</dbReference>
<organism evidence="1 2">
    <name type="scientific">Ligilactobacillus ruminis DPC 6832</name>
    <dbReference type="NCBI Taxonomy" id="1402208"/>
    <lineage>
        <taxon>Bacteria</taxon>
        <taxon>Bacillati</taxon>
        <taxon>Bacillota</taxon>
        <taxon>Bacilli</taxon>
        <taxon>Lactobacillales</taxon>
        <taxon>Lactobacillaceae</taxon>
        <taxon>Ligilactobacillus</taxon>
    </lineage>
</organism>
<evidence type="ECO:0000313" key="2">
    <source>
        <dbReference type="Proteomes" id="UP000031011"/>
    </source>
</evidence>
<evidence type="ECO:0000313" key="1">
    <source>
        <dbReference type="EMBL" id="KIC05203.1"/>
    </source>
</evidence>
<dbReference type="AlphaFoldDB" id="A0A837DY39"/>
<dbReference type="Proteomes" id="UP000031011">
    <property type="component" value="Unassembled WGS sequence"/>
</dbReference>
<protein>
    <submittedName>
        <fullName evidence="1">Uncharacterized protein</fullName>
    </submittedName>
</protein>
<gene>
    <name evidence="1" type="ORF">LRN_0089</name>
</gene>